<feature type="transmembrane region" description="Helical" evidence="7">
    <location>
        <begin position="17"/>
        <end position="41"/>
    </location>
</feature>
<comment type="caution">
    <text evidence="10">The sequence shown here is derived from an EMBL/GenBank/DDBJ whole genome shotgun (WGS) entry which is preliminary data.</text>
</comment>
<keyword evidence="2" id="KW-1003">Cell membrane</keyword>
<name>A0ABT8R3Y6_9BACT</name>
<keyword evidence="3 7" id="KW-0812">Transmembrane</keyword>
<dbReference type="PANTHER" id="PTHR30572">
    <property type="entry name" value="MEMBRANE COMPONENT OF TRANSPORTER-RELATED"/>
    <property type="match status" value="1"/>
</dbReference>
<dbReference type="Pfam" id="PF02687">
    <property type="entry name" value="FtsX"/>
    <property type="match status" value="1"/>
</dbReference>
<sequence length="397" mass="44721">MIRHLLKLTWNRKRSNFLIMLEIFFAFLVLYVVTTLGVFYVDNYNKPLGFSYENVWSIVMDTQQQSIAPQQKIEKTQQLLLALKSFDEVEEVGGMFILPFSAPDYNNNYRINGRKVSVHINTVTDELKDVLDLKITRGRWFEKSDEAAKANLVVINESLSKELFGDQDPIGKPLFEVGPGEKEKIVVGVIAEFRKNGELAPLTNYFFERASMYDTVNFTLPSQLVIKLRPGTTAQFEEKLVTRLQNTVGEWSYEVESLAEAHRSHLLFYLTPLIVLGIIAAFLILGVSLGLIGVIWQNVTARANEIGLRRAAGATLTHIFTQILLELLLIASLGMLLGVLLVMQFPLLGIIDFISAKVYMTALVISVVFIYLVAIICGLYPSWLATKVQPTEALHAE</sequence>
<keyword evidence="5 7" id="KW-0472">Membrane</keyword>
<dbReference type="Pfam" id="PF12704">
    <property type="entry name" value="MacB_PCD"/>
    <property type="match status" value="1"/>
</dbReference>
<proteinExistence type="inferred from homology"/>
<dbReference type="InterPro" id="IPR003838">
    <property type="entry name" value="ABC3_permease_C"/>
</dbReference>
<comment type="similarity">
    <text evidence="6">Belongs to the ABC-4 integral membrane protein family.</text>
</comment>
<evidence type="ECO:0000256" key="7">
    <source>
        <dbReference type="SAM" id="Phobius"/>
    </source>
</evidence>
<gene>
    <name evidence="10" type="ORF">Q0590_07595</name>
</gene>
<dbReference type="RefSeq" id="WP_302036910.1">
    <property type="nucleotide sequence ID" value="NZ_JAUKPO010000003.1"/>
</dbReference>
<evidence type="ECO:0000313" key="10">
    <source>
        <dbReference type="EMBL" id="MDO1446109.1"/>
    </source>
</evidence>
<dbReference type="InterPro" id="IPR025857">
    <property type="entry name" value="MacB_PCD"/>
</dbReference>
<evidence type="ECO:0000256" key="2">
    <source>
        <dbReference type="ARBA" id="ARBA00022475"/>
    </source>
</evidence>
<evidence type="ECO:0000256" key="6">
    <source>
        <dbReference type="ARBA" id="ARBA00038076"/>
    </source>
</evidence>
<dbReference type="Proteomes" id="UP001168528">
    <property type="component" value="Unassembled WGS sequence"/>
</dbReference>
<dbReference type="PANTHER" id="PTHR30572:SF4">
    <property type="entry name" value="ABC TRANSPORTER PERMEASE YTRF"/>
    <property type="match status" value="1"/>
</dbReference>
<keyword evidence="4 7" id="KW-1133">Transmembrane helix</keyword>
<dbReference type="EMBL" id="JAUKPO010000003">
    <property type="protein sequence ID" value="MDO1446109.1"/>
    <property type="molecule type" value="Genomic_DNA"/>
</dbReference>
<evidence type="ECO:0000256" key="1">
    <source>
        <dbReference type="ARBA" id="ARBA00004651"/>
    </source>
</evidence>
<evidence type="ECO:0000256" key="4">
    <source>
        <dbReference type="ARBA" id="ARBA00022989"/>
    </source>
</evidence>
<accession>A0ABT8R3Y6</accession>
<dbReference type="InterPro" id="IPR050250">
    <property type="entry name" value="Macrolide_Exporter_MacB"/>
</dbReference>
<reference evidence="10" key="1">
    <citation type="submission" date="2023-07" db="EMBL/GenBank/DDBJ databases">
        <title>The genome sequence of Rhodocytophaga aerolata KACC 12507.</title>
        <authorList>
            <person name="Zhang X."/>
        </authorList>
    </citation>
    <scope>NUCLEOTIDE SEQUENCE</scope>
    <source>
        <strain evidence="10">KACC 12507</strain>
    </source>
</reference>
<comment type="subcellular location">
    <subcellularLocation>
        <location evidence="1">Cell membrane</location>
        <topology evidence="1">Multi-pass membrane protein</topology>
    </subcellularLocation>
</comment>
<feature type="transmembrane region" description="Helical" evidence="7">
    <location>
        <begin position="266"/>
        <end position="296"/>
    </location>
</feature>
<feature type="transmembrane region" description="Helical" evidence="7">
    <location>
        <begin position="327"/>
        <end position="351"/>
    </location>
</feature>
<organism evidence="10 11">
    <name type="scientific">Rhodocytophaga aerolata</name>
    <dbReference type="NCBI Taxonomy" id="455078"/>
    <lineage>
        <taxon>Bacteria</taxon>
        <taxon>Pseudomonadati</taxon>
        <taxon>Bacteroidota</taxon>
        <taxon>Cytophagia</taxon>
        <taxon>Cytophagales</taxon>
        <taxon>Rhodocytophagaceae</taxon>
        <taxon>Rhodocytophaga</taxon>
    </lineage>
</organism>
<feature type="domain" description="ABC3 transporter permease C-terminal" evidence="8">
    <location>
        <begin position="278"/>
        <end position="390"/>
    </location>
</feature>
<keyword evidence="11" id="KW-1185">Reference proteome</keyword>
<evidence type="ECO:0000256" key="5">
    <source>
        <dbReference type="ARBA" id="ARBA00023136"/>
    </source>
</evidence>
<evidence type="ECO:0000256" key="3">
    <source>
        <dbReference type="ARBA" id="ARBA00022692"/>
    </source>
</evidence>
<evidence type="ECO:0000313" key="11">
    <source>
        <dbReference type="Proteomes" id="UP001168528"/>
    </source>
</evidence>
<feature type="transmembrane region" description="Helical" evidence="7">
    <location>
        <begin position="358"/>
        <end position="381"/>
    </location>
</feature>
<protein>
    <submittedName>
        <fullName evidence="10">ABC transporter permease</fullName>
    </submittedName>
</protein>
<feature type="domain" description="MacB-like periplasmic core" evidence="9">
    <location>
        <begin position="27"/>
        <end position="240"/>
    </location>
</feature>
<evidence type="ECO:0000259" key="8">
    <source>
        <dbReference type="Pfam" id="PF02687"/>
    </source>
</evidence>
<evidence type="ECO:0000259" key="9">
    <source>
        <dbReference type="Pfam" id="PF12704"/>
    </source>
</evidence>